<sequence>MPLWTAAHHRRLLGCGSPSPAAPPIDADIAGYKASKALFSTVACRKNILKPGVGIGPNNFKYYASEDEVCVIGVDPNKHMENYAMVAAGLPSMPPSSSSTS</sequence>
<accession>A0A3L6EGT4</accession>
<reference evidence="1" key="1">
    <citation type="journal article" date="2018" name="Nat. Genet.">
        <title>Extensive intraspecific gene order and gene structural variations between Mo17 and other maize genomes.</title>
        <authorList>
            <person name="Sun S."/>
            <person name="Zhou Y."/>
            <person name="Chen J."/>
            <person name="Shi J."/>
            <person name="Zhao H."/>
            <person name="Zhao H."/>
            <person name="Song W."/>
            <person name="Zhang M."/>
            <person name="Cui Y."/>
            <person name="Dong X."/>
            <person name="Liu H."/>
            <person name="Ma X."/>
            <person name="Jiao Y."/>
            <person name="Wang B."/>
            <person name="Wei X."/>
            <person name="Stein J.C."/>
            <person name="Glaubitz J.C."/>
            <person name="Lu F."/>
            <person name="Yu G."/>
            <person name="Liang C."/>
            <person name="Fengler K."/>
            <person name="Li B."/>
            <person name="Rafalski A."/>
            <person name="Schnable P.S."/>
            <person name="Ware D.H."/>
            <person name="Buckler E.S."/>
            <person name="Lai J."/>
        </authorList>
    </citation>
    <scope>NUCLEOTIDE SEQUENCE [LARGE SCALE GENOMIC DNA]</scope>
    <source>
        <tissue evidence="1">Seedling</tissue>
    </source>
</reference>
<dbReference type="Proteomes" id="UP000251960">
    <property type="component" value="Chromosome 5"/>
</dbReference>
<organism evidence="1">
    <name type="scientific">Zea mays</name>
    <name type="common">Maize</name>
    <dbReference type="NCBI Taxonomy" id="4577"/>
    <lineage>
        <taxon>Eukaryota</taxon>
        <taxon>Viridiplantae</taxon>
        <taxon>Streptophyta</taxon>
        <taxon>Embryophyta</taxon>
        <taxon>Tracheophyta</taxon>
        <taxon>Spermatophyta</taxon>
        <taxon>Magnoliopsida</taxon>
        <taxon>Liliopsida</taxon>
        <taxon>Poales</taxon>
        <taxon>Poaceae</taxon>
        <taxon>PACMAD clade</taxon>
        <taxon>Panicoideae</taxon>
        <taxon>Andropogonodae</taxon>
        <taxon>Andropogoneae</taxon>
        <taxon>Tripsacinae</taxon>
        <taxon>Zea</taxon>
    </lineage>
</organism>
<dbReference type="EMBL" id="NCVQ01000006">
    <property type="protein sequence ID" value="PWZ20252.1"/>
    <property type="molecule type" value="Genomic_DNA"/>
</dbReference>
<dbReference type="ExpressionAtlas" id="A0A3L6EGT4">
    <property type="expression patterns" value="baseline"/>
</dbReference>
<proteinExistence type="predicted"/>
<name>A0A3L6EGT4_MAIZE</name>
<protein>
    <submittedName>
        <fullName evidence="1">Uncharacterized protein</fullName>
    </submittedName>
</protein>
<evidence type="ECO:0000313" key="1">
    <source>
        <dbReference type="EMBL" id="PWZ20252.1"/>
    </source>
</evidence>
<gene>
    <name evidence="1" type="ORF">Zm00014a_033775</name>
</gene>
<dbReference type="AlphaFoldDB" id="A0A3L6EGT4"/>
<comment type="caution">
    <text evidence="1">The sequence shown here is derived from an EMBL/GenBank/DDBJ whole genome shotgun (WGS) entry which is preliminary data.</text>
</comment>